<dbReference type="Proteomes" id="UP001215280">
    <property type="component" value="Unassembled WGS sequence"/>
</dbReference>
<reference evidence="13" key="1">
    <citation type="submission" date="2023-03" db="EMBL/GenBank/DDBJ databases">
        <title>Massive genome expansion in bonnet fungi (Mycena s.s.) driven by repeated elements and novel gene families across ecological guilds.</title>
        <authorList>
            <consortium name="Lawrence Berkeley National Laboratory"/>
            <person name="Harder C.B."/>
            <person name="Miyauchi S."/>
            <person name="Viragh M."/>
            <person name="Kuo A."/>
            <person name="Thoen E."/>
            <person name="Andreopoulos B."/>
            <person name="Lu D."/>
            <person name="Skrede I."/>
            <person name="Drula E."/>
            <person name="Henrissat B."/>
            <person name="Morin E."/>
            <person name="Kohler A."/>
            <person name="Barry K."/>
            <person name="LaButti K."/>
            <person name="Morin E."/>
            <person name="Salamov A."/>
            <person name="Lipzen A."/>
            <person name="Mereny Z."/>
            <person name="Hegedus B."/>
            <person name="Baldrian P."/>
            <person name="Stursova M."/>
            <person name="Weitz H."/>
            <person name="Taylor A."/>
            <person name="Grigoriev I.V."/>
            <person name="Nagy L.G."/>
            <person name="Martin F."/>
            <person name="Kauserud H."/>
        </authorList>
    </citation>
    <scope>NUCLEOTIDE SEQUENCE</scope>
    <source>
        <strain evidence="13">CBHHK188m</strain>
    </source>
</reference>
<proteinExistence type="inferred from homology"/>
<feature type="transmembrane region" description="Helical" evidence="11">
    <location>
        <begin position="85"/>
        <end position="104"/>
    </location>
</feature>
<accession>A0AAD7K6Q9</accession>
<keyword evidence="6 11" id="KW-1133">Transmembrane helix</keyword>
<keyword evidence="7 9" id="KW-0472">Membrane</keyword>
<evidence type="ECO:0000313" key="14">
    <source>
        <dbReference type="Proteomes" id="UP001215280"/>
    </source>
</evidence>
<comment type="subcellular location">
    <subcellularLocation>
        <location evidence="1">Endoplasmic reticulum membrane</location>
        <topology evidence="1">Multi-pass membrane protein</topology>
    </subcellularLocation>
</comment>
<dbReference type="InterPro" id="IPR016439">
    <property type="entry name" value="Lag1/Lac1-like"/>
</dbReference>
<organism evidence="13 14">
    <name type="scientific">Mycena maculata</name>
    <dbReference type="NCBI Taxonomy" id="230809"/>
    <lineage>
        <taxon>Eukaryota</taxon>
        <taxon>Fungi</taxon>
        <taxon>Dikarya</taxon>
        <taxon>Basidiomycota</taxon>
        <taxon>Agaricomycotina</taxon>
        <taxon>Agaricomycetes</taxon>
        <taxon>Agaricomycetidae</taxon>
        <taxon>Agaricales</taxon>
        <taxon>Marasmiineae</taxon>
        <taxon>Mycenaceae</taxon>
        <taxon>Mycena</taxon>
    </lineage>
</organism>
<dbReference type="GO" id="GO:0046513">
    <property type="term" value="P:ceramide biosynthetic process"/>
    <property type="evidence" value="ECO:0007669"/>
    <property type="project" value="InterPro"/>
</dbReference>
<keyword evidence="5" id="KW-0256">Endoplasmic reticulum</keyword>
<evidence type="ECO:0000256" key="9">
    <source>
        <dbReference type="PROSITE-ProRule" id="PRU00205"/>
    </source>
</evidence>
<dbReference type="PROSITE" id="PS50922">
    <property type="entry name" value="TLC"/>
    <property type="match status" value="1"/>
</dbReference>
<keyword evidence="14" id="KW-1185">Reference proteome</keyword>
<dbReference type="EMBL" id="JARJLG010000007">
    <property type="protein sequence ID" value="KAJ7779508.1"/>
    <property type="molecule type" value="Genomic_DNA"/>
</dbReference>
<evidence type="ECO:0000256" key="2">
    <source>
        <dbReference type="ARBA" id="ARBA00009808"/>
    </source>
</evidence>
<name>A0AAD7K6Q9_9AGAR</name>
<feature type="region of interest" description="Disordered" evidence="10">
    <location>
        <begin position="337"/>
        <end position="356"/>
    </location>
</feature>
<evidence type="ECO:0000259" key="12">
    <source>
        <dbReference type="PROSITE" id="PS50922"/>
    </source>
</evidence>
<evidence type="ECO:0000256" key="10">
    <source>
        <dbReference type="SAM" id="MobiDB-lite"/>
    </source>
</evidence>
<dbReference type="Pfam" id="PF03798">
    <property type="entry name" value="TRAM_LAG1_CLN8"/>
    <property type="match status" value="1"/>
</dbReference>
<sequence>MSKEGRLERFGEQGYAVCYFAVVGVWGVYTLSQTRVLTSPFSPSSPSLLSSLKQIFAIRGDHFLKTEFFWRDYPHSHLTGAMKRYYLSQVAYWLQQFLVLILALEKRRSDHWELVVHHCVTVWMVSWSYLMNVTLLGNAVFVCMDVPDMLLAFSKTLNYLNYERGKVVSLAVFFVVWTYFRHYISLRILHSLQAEFRLVPAHAQVFAPRKGLYMAPWMRDQMFYSLCVLQALNVFWYWLIVRIIVRSIVSAQTEDTRSEDDEADADAGAGAALALGGEKGLGASIGRVRLRLRSIYSVCSVCSWAFAPAFPSRSLPPLPVPSFPWLSFPRIPLPAPSVRERTARGDPRTAADTIPF</sequence>
<keyword evidence="3" id="KW-0808">Transferase</keyword>
<comment type="similarity">
    <text evidence="2">Belongs to the sphingosine N-acyltransferase family.</text>
</comment>
<evidence type="ECO:0000256" key="3">
    <source>
        <dbReference type="ARBA" id="ARBA00022679"/>
    </source>
</evidence>
<keyword evidence="4 9" id="KW-0812">Transmembrane</keyword>
<feature type="compositionally biased region" description="Basic and acidic residues" evidence="10">
    <location>
        <begin position="338"/>
        <end position="349"/>
    </location>
</feature>
<dbReference type="PANTHER" id="PTHR12560:SF11">
    <property type="entry name" value="CERAMIDE SYNTHASE LAC1-RELATED"/>
    <property type="match status" value="1"/>
</dbReference>
<dbReference type="PANTHER" id="PTHR12560">
    <property type="entry name" value="LONGEVITY ASSURANCE FACTOR 1 LAG1"/>
    <property type="match status" value="1"/>
</dbReference>
<dbReference type="GO" id="GO:0050291">
    <property type="term" value="F:sphingosine N-acyltransferase activity"/>
    <property type="evidence" value="ECO:0007669"/>
    <property type="project" value="InterPro"/>
</dbReference>
<evidence type="ECO:0000256" key="11">
    <source>
        <dbReference type="SAM" id="Phobius"/>
    </source>
</evidence>
<protein>
    <submittedName>
        <fullName evidence="13">TLC domain-containing protein</fullName>
    </submittedName>
</protein>
<evidence type="ECO:0000313" key="13">
    <source>
        <dbReference type="EMBL" id="KAJ7779508.1"/>
    </source>
</evidence>
<evidence type="ECO:0000256" key="1">
    <source>
        <dbReference type="ARBA" id="ARBA00004477"/>
    </source>
</evidence>
<feature type="domain" description="TLC" evidence="12">
    <location>
        <begin position="5"/>
        <end position="249"/>
    </location>
</feature>
<comment type="caution">
    <text evidence="13">The sequence shown here is derived from an EMBL/GenBank/DDBJ whole genome shotgun (WGS) entry which is preliminary data.</text>
</comment>
<dbReference type="InterPro" id="IPR006634">
    <property type="entry name" value="TLC-dom"/>
</dbReference>
<dbReference type="GO" id="GO:0005789">
    <property type="term" value="C:endoplasmic reticulum membrane"/>
    <property type="evidence" value="ECO:0007669"/>
    <property type="project" value="UniProtKB-SubCell"/>
</dbReference>
<evidence type="ECO:0000256" key="4">
    <source>
        <dbReference type="ARBA" id="ARBA00022692"/>
    </source>
</evidence>
<dbReference type="SMART" id="SM00724">
    <property type="entry name" value="TLC"/>
    <property type="match status" value="1"/>
</dbReference>
<evidence type="ECO:0000256" key="6">
    <source>
        <dbReference type="ARBA" id="ARBA00022989"/>
    </source>
</evidence>
<feature type="transmembrane region" description="Helical" evidence="11">
    <location>
        <begin position="124"/>
        <end position="146"/>
    </location>
</feature>
<feature type="transmembrane region" description="Helical" evidence="11">
    <location>
        <begin position="167"/>
        <end position="184"/>
    </location>
</feature>
<evidence type="ECO:0000256" key="7">
    <source>
        <dbReference type="ARBA" id="ARBA00023136"/>
    </source>
</evidence>
<evidence type="ECO:0000256" key="5">
    <source>
        <dbReference type="ARBA" id="ARBA00022824"/>
    </source>
</evidence>
<dbReference type="AlphaFoldDB" id="A0AAD7K6Q9"/>
<keyword evidence="8" id="KW-0325">Glycoprotein</keyword>
<evidence type="ECO:0000256" key="8">
    <source>
        <dbReference type="ARBA" id="ARBA00023180"/>
    </source>
</evidence>
<gene>
    <name evidence="13" type="ORF">DFH07DRAFT_509416</name>
</gene>
<feature type="transmembrane region" description="Helical" evidence="11">
    <location>
        <begin position="222"/>
        <end position="240"/>
    </location>
</feature>